<feature type="domain" description="UvrD-like helicase ATP-binding" evidence="7">
    <location>
        <begin position="219"/>
        <end position="634"/>
    </location>
</feature>
<protein>
    <submittedName>
        <fullName evidence="8">RNA polymerase recycling motor HelD</fullName>
    </submittedName>
</protein>
<feature type="compositionally biased region" description="Low complexity" evidence="6">
    <location>
        <begin position="866"/>
        <end position="878"/>
    </location>
</feature>
<dbReference type="InterPro" id="IPR027785">
    <property type="entry name" value="UvrD-like_helicase_C"/>
</dbReference>
<keyword evidence="4 5" id="KW-0067">ATP-binding</keyword>
<dbReference type="PANTHER" id="PTHR11070:SF17">
    <property type="entry name" value="DNA HELICASE IV"/>
    <property type="match status" value="1"/>
</dbReference>
<feature type="region of interest" description="Disordered" evidence="6">
    <location>
        <begin position="841"/>
        <end position="878"/>
    </location>
</feature>
<reference evidence="8 9" key="1">
    <citation type="submission" date="2024-09" db="EMBL/GenBank/DDBJ databases">
        <authorList>
            <person name="Sun Q."/>
            <person name="Mori K."/>
        </authorList>
    </citation>
    <scope>NUCLEOTIDE SEQUENCE [LARGE SCALE GENOMIC DNA]</scope>
    <source>
        <strain evidence="8 9">CCM 7759</strain>
    </source>
</reference>
<evidence type="ECO:0000313" key="9">
    <source>
        <dbReference type="Proteomes" id="UP001589776"/>
    </source>
</evidence>
<evidence type="ECO:0000256" key="3">
    <source>
        <dbReference type="ARBA" id="ARBA00022806"/>
    </source>
</evidence>
<dbReference type="InterPro" id="IPR014016">
    <property type="entry name" value="UvrD-like_ATP-bd"/>
</dbReference>
<dbReference type="InterPro" id="IPR027417">
    <property type="entry name" value="P-loop_NTPase"/>
</dbReference>
<feature type="binding site" evidence="5">
    <location>
        <begin position="240"/>
        <end position="247"/>
    </location>
    <ligand>
        <name>ATP</name>
        <dbReference type="ChEBI" id="CHEBI:30616"/>
    </ligand>
</feature>
<dbReference type="InterPro" id="IPR000212">
    <property type="entry name" value="DNA_helicase_UvrD/REP"/>
</dbReference>
<organism evidence="8 9">
    <name type="scientific">Paenibacillus chartarius</name>
    <dbReference type="NCBI Taxonomy" id="747481"/>
    <lineage>
        <taxon>Bacteria</taxon>
        <taxon>Bacillati</taxon>
        <taxon>Bacillota</taxon>
        <taxon>Bacilli</taxon>
        <taxon>Bacillales</taxon>
        <taxon>Paenibacillaceae</taxon>
        <taxon>Paenibacillus</taxon>
    </lineage>
</organism>
<accession>A0ABV6DG54</accession>
<proteinExistence type="predicted"/>
<dbReference type="NCBIfam" id="NF041464">
    <property type="entry name" value="HelD_BACSU"/>
    <property type="match status" value="1"/>
</dbReference>
<keyword evidence="9" id="KW-1185">Reference proteome</keyword>
<evidence type="ECO:0000256" key="4">
    <source>
        <dbReference type="ARBA" id="ARBA00022840"/>
    </source>
</evidence>
<keyword evidence="1 5" id="KW-0547">Nucleotide-binding</keyword>
<gene>
    <name evidence="8" type="primary">helD</name>
    <name evidence="8" type="ORF">ACFFK0_04025</name>
</gene>
<evidence type="ECO:0000256" key="2">
    <source>
        <dbReference type="ARBA" id="ARBA00022801"/>
    </source>
</evidence>
<dbReference type="RefSeq" id="WP_377468610.1">
    <property type="nucleotide sequence ID" value="NZ_JBHLWN010000021.1"/>
</dbReference>
<feature type="compositionally biased region" description="Gly residues" evidence="6">
    <location>
        <begin position="841"/>
        <end position="865"/>
    </location>
</feature>
<dbReference type="PROSITE" id="PS51198">
    <property type="entry name" value="UVRD_HELICASE_ATP_BIND"/>
    <property type="match status" value="1"/>
</dbReference>
<dbReference type="InterPro" id="IPR048228">
    <property type="entry name" value="HelD_bacillota"/>
</dbReference>
<dbReference type="Pfam" id="PF00580">
    <property type="entry name" value="UvrD-helicase"/>
    <property type="match status" value="1"/>
</dbReference>
<evidence type="ECO:0000256" key="6">
    <source>
        <dbReference type="SAM" id="MobiDB-lite"/>
    </source>
</evidence>
<dbReference type="Proteomes" id="UP001589776">
    <property type="component" value="Unassembled WGS sequence"/>
</dbReference>
<sequence>MSEKERSEQERNEYERESVRLGGIVKLMGRLKEKAQSLVSDRRERVVSIRRDFWDDVSLNAEHDDDLMETAASIRAQANVLRQQERTFEQAYDTLRRLERSMEEPYFGRIDFTEAETGLQEKVYIGLMSVVDPETDELLVYDWRAPISGMFYDFPPGPASYSVPKGETIHGELTLKRQYLIRGGRLTDYFDTGLRIGDGLLAQLLGRSADDKMKSIVTSIQSEQNEIIRDTTSRVVIVQGAAGSGKTSVALQRVAYLLYRYRDLLSSSNMVLFSPNRLFSDYVSNVLPELGEANMRQTTFQEHLERELDDLGAVAAGSGAGADQGPAVEDAYDQFEAQLRRPEGEELEAVRTAGVRFKSSTAFAEAIRLYAKLLEREGMKFRDFMVKDRVVLQASRLAERFYEHRTTRPIWERMELLSEWLQEELETLKAEAEKRYYRRLRNAPQYLGADPELQTMAKKQAKKRYGPLIEQAKRFEFWDLGGLYARLFEDESLWTRLAEEAGADAPAVRERIAAARPGGELWNGVCRDTLERLGRGLIPYEDATPMVDLKGRIESRQTLSAIRHVLIDEAQDYTPYQFSYLKRLFPRAKFTLLGDWNQGIYQHAQGGGEYGSIAELFQEDDTRIYRLTKSYRSTTEIAELAAAVLPERESVEPFERRGEPPQVLAAAGAAELPAQVWRDVVRLRAEGAKTVAVICKTQAEARRAHERLQEARAAAGAELPAGAGAAAGGEQPPLQLVTKESAGFSSELTVIPAALAKGLEFDAVIVYNAGASVYRSERERKLFYTVCTRALHRLHLHIAGEPTPFLQGTPLAAAVAAAGAAGGAAAGAAAGAAGGAAAGAAGGAAAGAAGGAAGGAAAGAAGGAAAGTPAGAAEPQLQ</sequence>
<dbReference type="PANTHER" id="PTHR11070">
    <property type="entry name" value="UVRD / RECB / PCRA DNA HELICASE FAMILY MEMBER"/>
    <property type="match status" value="1"/>
</dbReference>
<evidence type="ECO:0000256" key="1">
    <source>
        <dbReference type="ARBA" id="ARBA00022741"/>
    </source>
</evidence>
<dbReference type="EMBL" id="JBHLWN010000021">
    <property type="protein sequence ID" value="MFC0211626.1"/>
    <property type="molecule type" value="Genomic_DNA"/>
</dbReference>
<evidence type="ECO:0000313" key="8">
    <source>
        <dbReference type="EMBL" id="MFC0211626.1"/>
    </source>
</evidence>
<dbReference type="Pfam" id="PF13538">
    <property type="entry name" value="UvrD_C_2"/>
    <property type="match status" value="1"/>
</dbReference>
<keyword evidence="3 5" id="KW-0347">Helicase</keyword>
<comment type="caution">
    <text evidence="8">The sequence shown here is derived from an EMBL/GenBank/DDBJ whole genome shotgun (WGS) entry which is preliminary data.</text>
</comment>
<dbReference type="Gene3D" id="3.40.50.300">
    <property type="entry name" value="P-loop containing nucleotide triphosphate hydrolases"/>
    <property type="match status" value="3"/>
</dbReference>
<keyword evidence="2 5" id="KW-0378">Hydrolase</keyword>
<name>A0ABV6DG54_9BACL</name>
<evidence type="ECO:0000259" key="7">
    <source>
        <dbReference type="PROSITE" id="PS51198"/>
    </source>
</evidence>
<dbReference type="SUPFAM" id="SSF52540">
    <property type="entry name" value="P-loop containing nucleoside triphosphate hydrolases"/>
    <property type="match status" value="1"/>
</dbReference>
<evidence type="ECO:0000256" key="5">
    <source>
        <dbReference type="PROSITE-ProRule" id="PRU00560"/>
    </source>
</evidence>